<dbReference type="EMBL" id="CADCVJ010000240">
    <property type="protein sequence ID" value="CAA9496595.1"/>
    <property type="molecule type" value="Genomic_DNA"/>
</dbReference>
<dbReference type="PANTHER" id="PTHR47128:SF2">
    <property type="entry name" value="PROTEIN HIGH CHLOROPHYLL FLUORESCENCE PHENOTYPE 244, CHLOROPLASTIC"/>
    <property type="match status" value="1"/>
</dbReference>
<protein>
    <recommendedName>
        <fullName evidence="3">NAD(P)-binding domain-containing protein</fullName>
    </recommendedName>
</protein>
<dbReference type="InterPro" id="IPR036291">
    <property type="entry name" value="NAD(P)-bd_dom_sf"/>
</dbReference>
<dbReference type="GO" id="GO:0009523">
    <property type="term" value="C:photosystem II"/>
    <property type="evidence" value="ECO:0007669"/>
    <property type="project" value="UniProtKB-KW"/>
</dbReference>
<dbReference type="Gene3D" id="3.40.50.720">
    <property type="entry name" value="NAD(P)-binding Rossmann-like Domain"/>
    <property type="match status" value="1"/>
</dbReference>
<dbReference type="SUPFAM" id="SSF51735">
    <property type="entry name" value="NAD(P)-binding Rossmann-fold domains"/>
    <property type="match status" value="1"/>
</dbReference>
<evidence type="ECO:0000259" key="3">
    <source>
        <dbReference type="Pfam" id="PF13460"/>
    </source>
</evidence>
<dbReference type="Pfam" id="PF13460">
    <property type="entry name" value="NAD_binding_10"/>
    <property type="match status" value="1"/>
</dbReference>
<feature type="domain" description="NAD(P)-binding" evidence="3">
    <location>
        <begin position="6"/>
        <end position="194"/>
    </location>
</feature>
<gene>
    <name evidence="4" type="ORF">AVDCRST_MAG38-2963</name>
</gene>
<dbReference type="AlphaFoldDB" id="A0A6J4SLM6"/>
<sequence>MILVVGATGELGGLIAHGLLDRRHAVRILVRDGCSYDQLTDAGAEAVVGDLKDADSLQAACTGVEAVLTTANSVGRGGEDTIESVDRVGNRNLVDAAVAAGVRRFVFISALGADPQSPSPFLCAKGETEERLRDSGMAWTVLRPNVFMDILIPAVVGYPALTGQPVMLVGAGHRQHSFVARRDVAAYALAALQRQDAQRRTLVIAGPQPVSWRDIVATFARELGRELPIRTVSPGEPVPGLPEMAGDLLAALDTYDSPIDISTLSNTYRITPTTVADFAHDFIATSQPAALR</sequence>
<dbReference type="PANTHER" id="PTHR47128">
    <property type="match status" value="1"/>
</dbReference>
<dbReference type="InterPro" id="IPR016040">
    <property type="entry name" value="NAD(P)-bd_dom"/>
</dbReference>
<dbReference type="GO" id="GO:0015979">
    <property type="term" value="P:photosynthesis"/>
    <property type="evidence" value="ECO:0007669"/>
    <property type="project" value="UniProtKB-KW"/>
</dbReference>
<keyword evidence="1" id="KW-0602">Photosynthesis</keyword>
<organism evidence="4">
    <name type="scientific">uncultured Solirubrobacteraceae bacterium</name>
    <dbReference type="NCBI Taxonomy" id="1162706"/>
    <lineage>
        <taxon>Bacteria</taxon>
        <taxon>Bacillati</taxon>
        <taxon>Actinomycetota</taxon>
        <taxon>Thermoleophilia</taxon>
        <taxon>Solirubrobacterales</taxon>
        <taxon>Solirubrobacteraceae</taxon>
        <taxon>environmental samples</taxon>
    </lineage>
</organism>
<evidence type="ECO:0000313" key="4">
    <source>
        <dbReference type="EMBL" id="CAA9496595.1"/>
    </source>
</evidence>
<name>A0A6J4SLM6_9ACTN</name>
<dbReference type="InterPro" id="IPR044256">
    <property type="entry name" value="HCF244-like"/>
</dbReference>
<keyword evidence="2" id="KW-0604">Photosystem II</keyword>
<evidence type="ECO:0000256" key="1">
    <source>
        <dbReference type="ARBA" id="ARBA00022531"/>
    </source>
</evidence>
<accession>A0A6J4SLM6</accession>
<proteinExistence type="predicted"/>
<dbReference type="CDD" id="cd05243">
    <property type="entry name" value="SDR_a5"/>
    <property type="match status" value="1"/>
</dbReference>
<reference evidence="4" key="1">
    <citation type="submission" date="2020-02" db="EMBL/GenBank/DDBJ databases">
        <authorList>
            <person name="Meier V. D."/>
        </authorList>
    </citation>
    <scope>NUCLEOTIDE SEQUENCE</scope>
    <source>
        <strain evidence="4">AVDCRST_MAG38</strain>
    </source>
</reference>
<evidence type="ECO:0000256" key="2">
    <source>
        <dbReference type="ARBA" id="ARBA00023276"/>
    </source>
</evidence>